<evidence type="ECO:0000313" key="9">
    <source>
        <dbReference type="Proteomes" id="UP000033140"/>
    </source>
</evidence>
<dbReference type="Gene3D" id="1.25.10.10">
    <property type="entry name" value="Leucine-rich Repeat Variant"/>
    <property type="match status" value="1"/>
</dbReference>
<dbReference type="STRING" id="698492.A0A0E9NG05"/>
<dbReference type="OMA" id="YPPAYNM"/>
<dbReference type="PANTHER" id="PTHR12663">
    <property type="entry name" value="ANDROGEN INDUCED INHIBITOR OF PROLIFERATION AS3 / PDS5-RELATED"/>
    <property type="match status" value="1"/>
</dbReference>
<keyword evidence="4" id="KW-0539">Nucleus</keyword>
<keyword evidence="6" id="KW-0175">Coiled coil</keyword>
<dbReference type="InterPro" id="IPR016024">
    <property type="entry name" value="ARM-type_fold"/>
</dbReference>
<feature type="compositionally biased region" description="Basic residues" evidence="7">
    <location>
        <begin position="1143"/>
        <end position="1153"/>
    </location>
</feature>
<feature type="region of interest" description="Disordered" evidence="7">
    <location>
        <begin position="1142"/>
        <end position="1246"/>
    </location>
</feature>
<sequence>MPGTALKFNAQLAPKAGKPVPLADLLKRLKQLHAELTPMEQDDFDRSSSSIKRVVTELASSNLIGHKDKGVRAYTACCLADILRLFAPDAPYTQKELQTIFEFFVKQLKGLENQESPWWGQYAYLLDNLSTVKSVVLITDLPNGEDLMTDLFRYFFDMAATSSPPRQVEFHMTDILTQLIDESTSIPTELIDILLGQFMRQVSSNGTSATRGQTTLDKNLASAPALAMAKSILAACADRLQRHITQYFAEVIYNTSSTEGEEGPDIDELITTHQLIYQIYLASPTVLLNTVPLLEQELVVENTDIRLLAVNTLGRMAGANTASGQGLPREYPNAWKAWLGRENDKSAQIRQAWTELTPAIIANRTQDVSRQVLELLKKKRVDMDEKVRVAACHVIGELDWKTLSTRVASKALIADLNERVRDRKLSVRTETMRVLGKLWAMGYPEVEQRSTLGIELVGWVPQAMFATVFLNDVELNVVLDQVIHSDLLPASSGDDKEIEARVKRMLWLLANLDDKGRTAFWFMVLGKQGQMSKFLGAFIDLSEKWNGGVNPTDESKVLETNLKKVAAVIAKDFAVEAEREKVEADLIRFARFNDRRGYKSLRTCMDPQSDFKAVRSAYKSVLARLKESLASILDTMKMVITRASLLVVNKSIIPSLVDFTRVDSSGLGHVAHAVLKQISTAQPAIYKANVQSLVALIEEAATTVERMERDERATEDTLKAFKQFARQYPAEIPKGRGLTDSLRAFCVKGTSRQAKHATSILLCTERREMHAQWLLDEIVGKLDVDMAGFVPKLSSLSQLMLEASEITNDKADVVTELLIKQVLLVTRKEPLSDEEDVDWVEDEVLDTECQAKVLAVKALVNRARGSVEGEREAVQEMAKPIFKMLGAIVGKMGEISKQGSTPQSYQSRLRLVAAQSMLKFAALKPFEEMIAPNDFNKLALIAQDPCFQVRNGFLGKLMKGLTAVKLPVRFYSIVFLTAHEPEEELREKITGWIKSRAAFYRQQKSVDFLYTFVRLLHLLAHHPDFTNETEDLVDFAKYIAYYLDTVAVSDNVAHLFYFAQRVKQTADATTDSINENLFVISDLAALIIKMKQEAHGWSMQTFPGKLGMPLDLFKALPDSRTAAEIARASYLPARMEEQVTHLTRVRHAKRKVVKPTVAKTPQSKTSTPKKRSSTSKEKKPAKKKAKTTPTPPASSERRRSGRLPASTDVRYQEESENEDEDMKMYAEENEGSEEEEDEEEEESDDA</sequence>
<dbReference type="CDD" id="cd19953">
    <property type="entry name" value="PDS5"/>
    <property type="match status" value="1"/>
</dbReference>
<dbReference type="InterPro" id="IPR011989">
    <property type="entry name" value="ARM-like"/>
</dbReference>
<evidence type="ECO:0000313" key="8">
    <source>
        <dbReference type="EMBL" id="GAO48743.1"/>
    </source>
</evidence>
<evidence type="ECO:0000256" key="6">
    <source>
        <dbReference type="SAM" id="Coils"/>
    </source>
</evidence>
<gene>
    <name evidence="8" type="ORF">G7K_2913-t1</name>
</gene>
<dbReference type="GO" id="GO:0007064">
    <property type="term" value="P:mitotic sister chromatid cohesion"/>
    <property type="evidence" value="ECO:0007669"/>
    <property type="project" value="InterPro"/>
</dbReference>
<evidence type="ECO:0000256" key="5">
    <source>
        <dbReference type="ARBA" id="ARBA00023306"/>
    </source>
</evidence>
<evidence type="ECO:0000256" key="4">
    <source>
        <dbReference type="ARBA" id="ARBA00023242"/>
    </source>
</evidence>
<reference evidence="8 9" key="3">
    <citation type="journal article" date="2015" name="Genome Announc.">
        <title>Draft Genome Sequence of the Archiascomycetous Yeast Saitoella complicata.</title>
        <authorList>
            <person name="Yamauchi K."/>
            <person name="Kondo S."/>
            <person name="Hamamoto M."/>
            <person name="Takahashi Y."/>
            <person name="Ogura Y."/>
            <person name="Hayashi T."/>
            <person name="Nishida H."/>
        </authorList>
    </citation>
    <scope>NUCLEOTIDE SEQUENCE [LARGE SCALE GENOMIC DNA]</scope>
    <source>
        <strain evidence="8 9">NRRL Y-17804</strain>
    </source>
</reference>
<comment type="caution">
    <text evidence="8">The sequence shown here is derived from an EMBL/GenBank/DDBJ whole genome shotgun (WGS) entry which is preliminary data.</text>
</comment>
<keyword evidence="2" id="KW-0132">Cell division</keyword>
<feature type="compositionally biased region" description="Basic residues" evidence="7">
    <location>
        <begin position="1167"/>
        <end position="1186"/>
    </location>
</feature>
<reference evidence="8 9" key="2">
    <citation type="journal article" date="2014" name="J. Gen. Appl. Microbiol.">
        <title>The early diverging ascomycetous budding yeast Saitoella complicata has three histone deacetylases belonging to the Clr6, Hos2, and Rpd3 lineages.</title>
        <authorList>
            <person name="Nishida H."/>
            <person name="Matsumoto T."/>
            <person name="Kondo S."/>
            <person name="Hamamoto M."/>
            <person name="Yoshikawa H."/>
        </authorList>
    </citation>
    <scope>NUCLEOTIDE SEQUENCE [LARGE SCALE GENOMIC DNA]</scope>
    <source>
        <strain evidence="8 9">NRRL Y-17804</strain>
    </source>
</reference>
<feature type="coiled-coil region" evidence="6">
    <location>
        <begin position="690"/>
        <end position="717"/>
    </location>
</feature>
<dbReference type="GO" id="GO:0000785">
    <property type="term" value="C:chromatin"/>
    <property type="evidence" value="ECO:0007669"/>
    <property type="project" value="TreeGrafter"/>
</dbReference>
<dbReference type="EMBL" id="BACD03000017">
    <property type="protein sequence ID" value="GAO48743.1"/>
    <property type="molecule type" value="Genomic_DNA"/>
</dbReference>
<keyword evidence="3" id="KW-0498">Mitosis</keyword>
<name>A0A0E9NG05_SAICN</name>
<dbReference type="PANTHER" id="PTHR12663:SF0">
    <property type="entry name" value="PRECOCIOUS DISSOCIATION OF SISTERS 5, ISOFORM A"/>
    <property type="match status" value="1"/>
</dbReference>
<reference evidence="8 9" key="1">
    <citation type="journal article" date="2011" name="J. Gen. Appl. Microbiol.">
        <title>Draft genome sequencing of the enigmatic yeast Saitoella complicata.</title>
        <authorList>
            <person name="Nishida H."/>
            <person name="Hamamoto M."/>
            <person name="Sugiyama J."/>
        </authorList>
    </citation>
    <scope>NUCLEOTIDE SEQUENCE [LARGE SCALE GENOMIC DNA]</scope>
    <source>
        <strain evidence="8 9">NRRL Y-17804</strain>
    </source>
</reference>
<evidence type="ECO:0008006" key="10">
    <source>
        <dbReference type="Google" id="ProtNLM"/>
    </source>
</evidence>
<accession>A0A0E9NG05</accession>
<dbReference type="SUPFAM" id="SSF48371">
    <property type="entry name" value="ARM repeat"/>
    <property type="match status" value="1"/>
</dbReference>
<protein>
    <recommendedName>
        <fullName evidence="10">Sister chromatid cohesion protein</fullName>
    </recommendedName>
</protein>
<evidence type="ECO:0000256" key="3">
    <source>
        <dbReference type="ARBA" id="ARBA00022776"/>
    </source>
</evidence>
<evidence type="ECO:0000256" key="2">
    <source>
        <dbReference type="ARBA" id="ARBA00022618"/>
    </source>
</evidence>
<dbReference type="InterPro" id="IPR039776">
    <property type="entry name" value="Pds5"/>
</dbReference>
<feature type="compositionally biased region" description="Acidic residues" evidence="7">
    <location>
        <begin position="1214"/>
        <end position="1246"/>
    </location>
</feature>
<keyword evidence="9" id="KW-1185">Reference proteome</keyword>
<keyword evidence="5" id="KW-0131">Cell cycle</keyword>
<comment type="subcellular location">
    <subcellularLocation>
        <location evidence="1">Nucleus</location>
    </subcellularLocation>
</comment>
<dbReference type="GO" id="GO:0005634">
    <property type="term" value="C:nucleus"/>
    <property type="evidence" value="ECO:0007669"/>
    <property type="project" value="UniProtKB-SubCell"/>
</dbReference>
<evidence type="ECO:0000256" key="7">
    <source>
        <dbReference type="SAM" id="MobiDB-lite"/>
    </source>
</evidence>
<dbReference type="Pfam" id="PF20168">
    <property type="entry name" value="PDS5"/>
    <property type="match status" value="1"/>
</dbReference>
<organism evidence="8 9">
    <name type="scientific">Saitoella complicata (strain BCRC 22490 / CBS 7301 / JCM 7358 / NBRC 10748 / NRRL Y-17804)</name>
    <dbReference type="NCBI Taxonomy" id="698492"/>
    <lineage>
        <taxon>Eukaryota</taxon>
        <taxon>Fungi</taxon>
        <taxon>Dikarya</taxon>
        <taxon>Ascomycota</taxon>
        <taxon>Taphrinomycotina</taxon>
        <taxon>Taphrinomycotina incertae sedis</taxon>
        <taxon>Saitoella</taxon>
    </lineage>
</organism>
<dbReference type="AlphaFoldDB" id="A0A0E9NG05"/>
<proteinExistence type="predicted"/>
<evidence type="ECO:0000256" key="1">
    <source>
        <dbReference type="ARBA" id="ARBA00004123"/>
    </source>
</evidence>
<dbReference type="GO" id="GO:0051301">
    <property type="term" value="P:cell division"/>
    <property type="evidence" value="ECO:0007669"/>
    <property type="project" value="UniProtKB-KW"/>
</dbReference>
<dbReference type="GO" id="GO:0006281">
    <property type="term" value="P:DNA repair"/>
    <property type="evidence" value="ECO:0007669"/>
    <property type="project" value="TreeGrafter"/>
</dbReference>
<dbReference type="Proteomes" id="UP000033140">
    <property type="component" value="Unassembled WGS sequence"/>
</dbReference>